<dbReference type="InterPro" id="IPR050256">
    <property type="entry name" value="Glycosyltransferase_2"/>
</dbReference>
<evidence type="ECO:0000259" key="8">
    <source>
        <dbReference type="Pfam" id="PF00535"/>
    </source>
</evidence>
<sequence length="315" mass="35746">MKKKPILAIIIPCYNEEETLFFTSEKLLEILQKLIIQQQISSQSFLFFIDDGSKDKTWEIISSQSQKNPLVKGLKLSANAGHQNALLAGMFSTYAEVDCIISIDADLQDDIDIIPEMINEFQKGNEIVYGVRSDRKSDSLFKRKTAEWFYSFVQKLGLEIKPNHADFRLMSTKAVKALNEFEESNIFLRGICPKLGFQTSDVFYLRQKRVYGETKYPLAKMLSFAWNGISSFSIAPLRLSGLMGGLSLMVTLVLSISTFWEYLAGRTVPGWASIMIAILFLGSVQLLSIAILGEYIGKIFTEVKKRPRYIIEKKI</sequence>
<keyword evidence="4 7" id="KW-0812">Transmembrane</keyword>
<dbReference type="SUPFAM" id="SSF53448">
    <property type="entry name" value="Nucleotide-diphospho-sugar transferases"/>
    <property type="match status" value="1"/>
</dbReference>
<evidence type="ECO:0000256" key="6">
    <source>
        <dbReference type="ARBA" id="ARBA00023136"/>
    </source>
</evidence>
<reference evidence="10" key="1">
    <citation type="submission" date="2017-04" db="EMBL/GenBank/DDBJ databases">
        <authorList>
            <person name="Varghese N."/>
            <person name="Submissions S."/>
        </authorList>
    </citation>
    <scope>NUCLEOTIDE SEQUENCE [LARGE SCALE GENOMIC DNA]</scope>
    <source>
        <strain evidence="10">K3S</strain>
    </source>
</reference>
<evidence type="ECO:0000256" key="7">
    <source>
        <dbReference type="SAM" id="Phobius"/>
    </source>
</evidence>
<dbReference type="PANTHER" id="PTHR48090">
    <property type="entry name" value="UNDECAPRENYL-PHOSPHATE 4-DEOXY-4-FORMAMIDO-L-ARABINOSE TRANSFERASE-RELATED"/>
    <property type="match status" value="1"/>
</dbReference>
<evidence type="ECO:0000313" key="9">
    <source>
        <dbReference type="EMBL" id="SMF34140.1"/>
    </source>
</evidence>
<dbReference type="AlphaFoldDB" id="A0A1X7EHP1"/>
<dbReference type="CDD" id="cd04187">
    <property type="entry name" value="DPM1_like_bac"/>
    <property type="match status" value="1"/>
</dbReference>
<evidence type="ECO:0000256" key="5">
    <source>
        <dbReference type="ARBA" id="ARBA00022989"/>
    </source>
</evidence>
<dbReference type="InterPro" id="IPR029044">
    <property type="entry name" value="Nucleotide-diphossugar_trans"/>
</dbReference>
<evidence type="ECO:0000256" key="2">
    <source>
        <dbReference type="ARBA" id="ARBA00022676"/>
    </source>
</evidence>
<evidence type="ECO:0000313" key="10">
    <source>
        <dbReference type="Proteomes" id="UP000192906"/>
    </source>
</evidence>
<keyword evidence="6 7" id="KW-0472">Membrane</keyword>
<keyword evidence="2" id="KW-0328">Glycosyltransferase</keyword>
<dbReference type="Pfam" id="PF00535">
    <property type="entry name" value="Glycos_transf_2"/>
    <property type="match status" value="1"/>
</dbReference>
<gene>
    <name evidence="9" type="ORF">SAMN06295933_2959</name>
</gene>
<keyword evidence="5 7" id="KW-1133">Transmembrane helix</keyword>
<dbReference type="GO" id="GO:0005886">
    <property type="term" value="C:plasma membrane"/>
    <property type="evidence" value="ECO:0007669"/>
    <property type="project" value="TreeGrafter"/>
</dbReference>
<evidence type="ECO:0000256" key="1">
    <source>
        <dbReference type="ARBA" id="ARBA00004141"/>
    </source>
</evidence>
<dbReference type="GO" id="GO:0016757">
    <property type="term" value="F:glycosyltransferase activity"/>
    <property type="evidence" value="ECO:0007669"/>
    <property type="project" value="UniProtKB-KW"/>
</dbReference>
<accession>A0A1X7EHP1</accession>
<dbReference type="Gene3D" id="3.90.550.10">
    <property type="entry name" value="Spore Coat Polysaccharide Biosynthesis Protein SpsA, Chain A"/>
    <property type="match status" value="1"/>
</dbReference>
<feature type="transmembrane region" description="Helical" evidence="7">
    <location>
        <begin position="239"/>
        <end position="260"/>
    </location>
</feature>
<dbReference type="InterPro" id="IPR001173">
    <property type="entry name" value="Glyco_trans_2-like"/>
</dbReference>
<feature type="domain" description="Glycosyltransferase 2-like" evidence="8">
    <location>
        <begin position="9"/>
        <end position="176"/>
    </location>
</feature>
<protein>
    <submittedName>
        <fullName evidence="9">Glycosyltransferase involved in cell wall bisynthesis</fullName>
    </submittedName>
</protein>
<dbReference type="STRING" id="1519643.SAMN06295933_2959"/>
<comment type="subcellular location">
    <subcellularLocation>
        <location evidence="1">Membrane</location>
        <topology evidence="1">Multi-pass membrane protein</topology>
    </subcellularLocation>
</comment>
<evidence type="ECO:0000256" key="4">
    <source>
        <dbReference type="ARBA" id="ARBA00022692"/>
    </source>
</evidence>
<keyword evidence="10" id="KW-1185">Reference proteome</keyword>
<dbReference type="Proteomes" id="UP000192906">
    <property type="component" value="Unassembled WGS sequence"/>
</dbReference>
<dbReference type="EMBL" id="FWZU01000005">
    <property type="protein sequence ID" value="SMF34140.1"/>
    <property type="molecule type" value="Genomic_DNA"/>
</dbReference>
<dbReference type="OrthoDB" id="9802649at2"/>
<proteinExistence type="predicted"/>
<organism evidence="9 10">
    <name type="scientific">Desulfovibrio gilichinskyi</name>
    <dbReference type="NCBI Taxonomy" id="1519643"/>
    <lineage>
        <taxon>Bacteria</taxon>
        <taxon>Pseudomonadati</taxon>
        <taxon>Thermodesulfobacteriota</taxon>
        <taxon>Desulfovibrionia</taxon>
        <taxon>Desulfovibrionales</taxon>
        <taxon>Desulfovibrionaceae</taxon>
        <taxon>Desulfovibrio</taxon>
    </lineage>
</organism>
<dbReference type="PANTHER" id="PTHR48090:SF1">
    <property type="entry name" value="PROPHAGE BACTOPRENOL GLUCOSYL TRANSFERASE HOMOLOG"/>
    <property type="match status" value="1"/>
</dbReference>
<feature type="transmembrane region" description="Helical" evidence="7">
    <location>
        <begin position="272"/>
        <end position="296"/>
    </location>
</feature>
<keyword evidence="3 9" id="KW-0808">Transferase</keyword>
<name>A0A1X7EHP1_9BACT</name>
<dbReference type="RefSeq" id="WP_085103590.1">
    <property type="nucleotide sequence ID" value="NZ_FWZU01000005.1"/>
</dbReference>
<evidence type="ECO:0000256" key="3">
    <source>
        <dbReference type="ARBA" id="ARBA00022679"/>
    </source>
</evidence>